<dbReference type="AlphaFoldDB" id="A0AAN7TC18"/>
<feature type="domain" description="Telomere length regulation protein conserved" evidence="3">
    <location>
        <begin position="629"/>
        <end position="739"/>
    </location>
</feature>
<organism evidence="4 5">
    <name type="scientific">Meristemomyces frigidus</name>
    <dbReference type="NCBI Taxonomy" id="1508187"/>
    <lineage>
        <taxon>Eukaryota</taxon>
        <taxon>Fungi</taxon>
        <taxon>Dikarya</taxon>
        <taxon>Ascomycota</taxon>
        <taxon>Pezizomycotina</taxon>
        <taxon>Dothideomycetes</taxon>
        <taxon>Dothideomycetidae</taxon>
        <taxon>Mycosphaerellales</taxon>
        <taxon>Teratosphaeriaceae</taxon>
        <taxon>Meristemomyces</taxon>
    </lineage>
</organism>
<dbReference type="Pfam" id="PF10193">
    <property type="entry name" value="Telomere_reg-2"/>
    <property type="match status" value="1"/>
</dbReference>
<feature type="region of interest" description="Disordered" evidence="2">
    <location>
        <begin position="598"/>
        <end position="619"/>
    </location>
</feature>
<name>A0AAN7TC18_9PEZI</name>
<dbReference type="Proteomes" id="UP001310890">
    <property type="component" value="Unassembled WGS sequence"/>
</dbReference>
<dbReference type="Gene3D" id="1.25.40.720">
    <property type="entry name" value="Telomere length regulation protein 2, C-terminal domain"/>
    <property type="match status" value="2"/>
</dbReference>
<evidence type="ECO:0000313" key="5">
    <source>
        <dbReference type="Proteomes" id="UP001310890"/>
    </source>
</evidence>
<evidence type="ECO:0000259" key="3">
    <source>
        <dbReference type="Pfam" id="PF10193"/>
    </source>
</evidence>
<comment type="caution">
    <text evidence="4">The sequence shown here is derived from an EMBL/GenBank/DDBJ whole genome shotgun (WGS) entry which is preliminary data.</text>
</comment>
<dbReference type="InterPro" id="IPR051970">
    <property type="entry name" value="TEL2_Regulation"/>
</dbReference>
<comment type="similarity">
    <text evidence="1">Belongs to the TEL2 family.</text>
</comment>
<dbReference type="GO" id="GO:0042162">
    <property type="term" value="F:telomeric DNA binding"/>
    <property type="evidence" value="ECO:0007669"/>
    <property type="project" value="TreeGrafter"/>
</dbReference>
<dbReference type="PANTHER" id="PTHR15830">
    <property type="entry name" value="TELOMERE LENGTH REGULATION PROTEIN TEL2 FAMILY MEMBER"/>
    <property type="match status" value="1"/>
</dbReference>
<proteinExistence type="inferred from homology"/>
<dbReference type="InterPro" id="IPR038528">
    <property type="entry name" value="TEL2_C_sf"/>
</dbReference>
<dbReference type="InterPro" id="IPR019337">
    <property type="entry name" value="Telomere_length_regulation_dom"/>
</dbReference>
<dbReference type="GO" id="GO:0051083">
    <property type="term" value="P:'de novo' cotranslational protein folding"/>
    <property type="evidence" value="ECO:0007669"/>
    <property type="project" value="TreeGrafter"/>
</dbReference>
<evidence type="ECO:0000313" key="4">
    <source>
        <dbReference type="EMBL" id="KAK5107538.1"/>
    </source>
</evidence>
<dbReference type="GO" id="GO:0005829">
    <property type="term" value="C:cytosol"/>
    <property type="evidence" value="ECO:0007669"/>
    <property type="project" value="TreeGrafter"/>
</dbReference>
<accession>A0AAN7TC18</accession>
<dbReference type="EMBL" id="JAVRRL010000116">
    <property type="protein sequence ID" value="KAK5107538.1"/>
    <property type="molecule type" value="Genomic_DNA"/>
</dbReference>
<reference evidence="4" key="1">
    <citation type="submission" date="2023-08" db="EMBL/GenBank/DDBJ databases">
        <title>Black Yeasts Isolated from many extreme environments.</title>
        <authorList>
            <person name="Coleine C."/>
            <person name="Stajich J.E."/>
            <person name="Selbmann L."/>
        </authorList>
    </citation>
    <scope>NUCLEOTIDE SEQUENCE</scope>
    <source>
        <strain evidence="4">CCFEE 5401</strain>
    </source>
</reference>
<protein>
    <recommendedName>
        <fullName evidence="3">Telomere length regulation protein conserved domain-containing protein</fullName>
    </recommendedName>
</protein>
<feature type="compositionally biased region" description="Basic and acidic residues" evidence="2">
    <location>
        <begin position="600"/>
        <end position="609"/>
    </location>
</feature>
<sequence length="1005" mass="110857">MANIFAATKSIPLTTSTTNPEAPLTALRTEALSDETSATGPTRHKLKLSDTVVSPRDYGSDSSPEHLLQCLRSQPDTHSLLAILKQLSRPDTHDESHLASTGPLQSRVINVLVYEILPNYWQALARREKELLASCLRNLTGISAMHAQLRSPTLQRSVDSKAARTTDRSPWLECLSLVLSGDKIVSQLVVELSNAISVTTKCTLALKELASLLGSGKIISIAAQAEDEARSSNHDPNLSPHWLSRGSEYAGWLGRNIALVYNISNESLQEHVRNTFGAQLLSKALNLGYSTALLRALITCMIDSRSGNLSSLTLSLAIHTRRQLLEQILRWFCELAPSSDDDNPLRPDSGAEMNVISALGWFVQWFISTDLTLMQHIGDLLGDAAFASSLSVSVRRACVAALAASVPDELQGLLEQLMTTFTASLFISHAPVLQQDAVAQTLLLATGYLHRLNPTAVLMIARSSDHMQGTSKRLDASGVQARWLGMIVAMGMSSLIDRDGSKMNFGTDEVQTVEAEWYMSLVKIDDEIGTLDDFEALLSTQSRPRKRSAQILTLRHVPPTSYINGKLVYGPERPPMPVQTEVIGDKITELVDDTSDEDIDLKPYAKPDSDPEDSDEDATLVTRNKARAPVYIRDLMAMLQDDKDHDRFQLGIRNAARLIRRKAAFGREVKDHAEELLGILCNLQDLFSTNDFDELKLQAMIAVLLSDVEHVGPWLSRQAFVEGYSIAERCIMLSALGLGGRELAGFTNEDELNPVLSDTAFASKRLSPRLHEIFTSSGSHTKLLDHASKTIEAQLIQPMALRAADESTAHLSAIKVRTFSSRMEVERTKRKTSTNRLGKIVGQVFLYPLSNRYQQELATYGSRSVFASVRIVLTTFLKTLALLLHASGPATLDLPQITADFWDLLLSLRVRASSDMSVLEAVLFSILTILGVNTDKRRLSREESKRLVETQQWVEIVFERAGGSDVLGNGAKEEARIRSLAAGILIKMREVAEVYQKETFGRVLE</sequence>
<evidence type="ECO:0000256" key="2">
    <source>
        <dbReference type="SAM" id="MobiDB-lite"/>
    </source>
</evidence>
<dbReference type="PANTHER" id="PTHR15830:SF10">
    <property type="entry name" value="TELOMERE LENGTH REGULATION PROTEIN TEL2 HOMOLOG"/>
    <property type="match status" value="1"/>
</dbReference>
<gene>
    <name evidence="4" type="ORF">LTR62_001026</name>
</gene>
<evidence type="ECO:0000256" key="1">
    <source>
        <dbReference type="ARBA" id="ARBA00006133"/>
    </source>
</evidence>
<dbReference type="GO" id="GO:0051879">
    <property type="term" value="F:Hsp90 protein binding"/>
    <property type="evidence" value="ECO:0007669"/>
    <property type="project" value="TreeGrafter"/>
</dbReference>